<reference evidence="1" key="2">
    <citation type="journal article" date="2007" name="Science">
        <title>Draft genome sequence of the sexually transmitted pathogen Trichomonas vaginalis.</title>
        <authorList>
            <person name="Carlton J.M."/>
            <person name="Hirt R.P."/>
            <person name="Silva J.C."/>
            <person name="Delcher A.L."/>
            <person name="Schatz M."/>
            <person name="Zhao Q."/>
            <person name="Wortman J.R."/>
            <person name="Bidwell S.L."/>
            <person name="Alsmark U.C.M."/>
            <person name="Besteiro S."/>
            <person name="Sicheritz-Ponten T."/>
            <person name="Noel C.J."/>
            <person name="Dacks J.B."/>
            <person name="Foster P.G."/>
            <person name="Simillion C."/>
            <person name="Van de Peer Y."/>
            <person name="Miranda-Saavedra D."/>
            <person name="Barton G.J."/>
            <person name="Westrop G.D."/>
            <person name="Mueller S."/>
            <person name="Dessi D."/>
            <person name="Fiori P.L."/>
            <person name="Ren Q."/>
            <person name="Paulsen I."/>
            <person name="Zhang H."/>
            <person name="Bastida-Corcuera F.D."/>
            <person name="Simoes-Barbosa A."/>
            <person name="Brown M.T."/>
            <person name="Hayes R.D."/>
            <person name="Mukherjee M."/>
            <person name="Okumura C.Y."/>
            <person name="Schneider R."/>
            <person name="Smith A.J."/>
            <person name="Vanacova S."/>
            <person name="Villalvazo M."/>
            <person name="Haas B.J."/>
            <person name="Pertea M."/>
            <person name="Feldblyum T.V."/>
            <person name="Utterback T.R."/>
            <person name="Shu C.L."/>
            <person name="Osoegawa K."/>
            <person name="de Jong P.J."/>
            <person name="Hrdy I."/>
            <person name="Horvathova L."/>
            <person name="Zubacova Z."/>
            <person name="Dolezal P."/>
            <person name="Malik S.B."/>
            <person name="Logsdon J.M. Jr."/>
            <person name="Henze K."/>
            <person name="Gupta A."/>
            <person name="Wang C.C."/>
            <person name="Dunne R.L."/>
            <person name="Upcroft J.A."/>
            <person name="Upcroft P."/>
            <person name="White O."/>
            <person name="Salzberg S.L."/>
            <person name="Tang P."/>
            <person name="Chiu C.-H."/>
            <person name="Lee Y.-S."/>
            <person name="Embley T.M."/>
            <person name="Coombs G.H."/>
            <person name="Mottram J.C."/>
            <person name="Tachezy J."/>
            <person name="Fraser-Liggett C.M."/>
            <person name="Johnson P.J."/>
        </authorList>
    </citation>
    <scope>NUCLEOTIDE SEQUENCE [LARGE SCALE GENOMIC DNA]</scope>
    <source>
        <strain evidence="1">G3</strain>
    </source>
</reference>
<gene>
    <name evidence="1" type="ORF">TVAG_165110</name>
</gene>
<dbReference type="EMBL" id="DS113249">
    <property type="protein sequence ID" value="EAY15883.1"/>
    <property type="molecule type" value="Genomic_DNA"/>
</dbReference>
<dbReference type="KEGG" id="tva:4773886"/>
<dbReference type="VEuPathDB" id="TrichDB:TVAGG3_0663230"/>
<name>A2DUJ2_TRIV3</name>
<reference evidence="1" key="1">
    <citation type="submission" date="2006-10" db="EMBL/GenBank/DDBJ databases">
        <authorList>
            <person name="Amadeo P."/>
            <person name="Zhao Q."/>
            <person name="Wortman J."/>
            <person name="Fraser-Liggett C."/>
            <person name="Carlton J."/>
        </authorList>
    </citation>
    <scope>NUCLEOTIDE SEQUENCE</scope>
    <source>
        <strain evidence="1">G3</strain>
    </source>
</reference>
<organism evidence="1 2">
    <name type="scientific">Trichomonas vaginalis (strain ATCC PRA-98 / G3)</name>
    <dbReference type="NCBI Taxonomy" id="412133"/>
    <lineage>
        <taxon>Eukaryota</taxon>
        <taxon>Metamonada</taxon>
        <taxon>Parabasalia</taxon>
        <taxon>Trichomonadida</taxon>
        <taxon>Trichomonadidae</taxon>
        <taxon>Trichomonas</taxon>
    </lineage>
</organism>
<dbReference type="InParanoid" id="A2DUJ2"/>
<dbReference type="RefSeq" id="XP_001328106.1">
    <property type="nucleotide sequence ID" value="XM_001328071.1"/>
</dbReference>
<sequence>MLRRYLASSLLQNRSVNSFAVGNINDAFPGECDQIKYLNKDFRSYYDYGEYSLYYITGGKTLCLSGNLMFDNTYKYETEAAMPDENGKYSKISTPSTPLAIMQKIVWSESKQDLVALNPVVKFRNPGVEFIQIQFMILPPSYSITKDGIQSGIKGFISTDQNGNFPLNYYYNDKRDVTAYGLVINSDIKVFTYELQSNNLKFVYYNNHNSVYINKNYQPTLIPTRSAFFYPDKTGAVLNNEYSTKISWSTTSGASELINGNFPFPKITARLPTQG</sequence>
<dbReference type="Proteomes" id="UP000001542">
    <property type="component" value="Unassembled WGS sequence"/>
</dbReference>
<proteinExistence type="predicted"/>
<keyword evidence="2" id="KW-1185">Reference proteome</keyword>
<accession>A2DUJ2</accession>
<dbReference type="VEuPathDB" id="TrichDB:TVAG_165110"/>
<dbReference type="AlphaFoldDB" id="A2DUJ2"/>
<evidence type="ECO:0000313" key="1">
    <source>
        <dbReference type="EMBL" id="EAY15883.1"/>
    </source>
</evidence>
<evidence type="ECO:0000313" key="2">
    <source>
        <dbReference type="Proteomes" id="UP000001542"/>
    </source>
</evidence>
<protein>
    <submittedName>
        <fullName evidence="1">Uncharacterized protein</fullName>
    </submittedName>
</protein>